<keyword evidence="1" id="KW-0732">Signal</keyword>
<dbReference type="EnsemblFungi" id="EJT82436">
    <property type="protein sequence ID" value="EJT82436"/>
    <property type="gene ID" value="GGTG_02409"/>
</dbReference>
<dbReference type="Proteomes" id="UP000006039">
    <property type="component" value="Unassembled WGS sequence"/>
</dbReference>
<dbReference type="AlphaFoldDB" id="J3NMA5"/>
<feature type="signal peptide" evidence="1">
    <location>
        <begin position="1"/>
        <end position="19"/>
    </location>
</feature>
<evidence type="ECO:0000313" key="4">
    <source>
        <dbReference type="Proteomes" id="UP000006039"/>
    </source>
</evidence>
<reference evidence="3" key="5">
    <citation type="submission" date="2018-04" db="UniProtKB">
        <authorList>
            <consortium name="EnsemblFungi"/>
        </authorList>
    </citation>
    <scope>IDENTIFICATION</scope>
    <source>
        <strain evidence="3">R3-111a-1</strain>
    </source>
</reference>
<protein>
    <recommendedName>
        <fullName evidence="5">Cerato-platanin</fullName>
    </recommendedName>
</protein>
<evidence type="ECO:0000313" key="2">
    <source>
        <dbReference type="EMBL" id="EJT82436.1"/>
    </source>
</evidence>
<dbReference type="PANTHER" id="PTHR38850">
    <property type="entry name" value="CERATO-PLATANIN"/>
    <property type="match status" value="1"/>
</dbReference>
<dbReference type="VEuPathDB" id="FungiDB:GGTG_02409"/>
<reference evidence="3" key="4">
    <citation type="journal article" date="2015" name="G3 (Bethesda)">
        <title>Genome sequences of three phytopathogenic species of the Magnaporthaceae family of fungi.</title>
        <authorList>
            <person name="Okagaki L.H."/>
            <person name="Nunes C.C."/>
            <person name="Sailsbery J."/>
            <person name="Clay B."/>
            <person name="Brown D."/>
            <person name="John T."/>
            <person name="Oh Y."/>
            <person name="Young N."/>
            <person name="Fitzgerald M."/>
            <person name="Haas B.J."/>
            <person name="Zeng Q."/>
            <person name="Young S."/>
            <person name="Adiconis X."/>
            <person name="Fan L."/>
            <person name="Levin J.Z."/>
            <person name="Mitchell T.K."/>
            <person name="Okubara P.A."/>
            <person name="Farman M.L."/>
            <person name="Kohn L.M."/>
            <person name="Birren B."/>
            <person name="Ma L.-J."/>
            <person name="Dean R.A."/>
        </authorList>
    </citation>
    <scope>NUCLEOTIDE SEQUENCE</scope>
    <source>
        <strain evidence="3">R3-111a-1</strain>
    </source>
</reference>
<dbReference type="PANTHER" id="PTHR38850:SF2">
    <property type="entry name" value="CERATO-PLATANIN"/>
    <property type="match status" value="1"/>
</dbReference>
<proteinExistence type="predicted"/>
<feature type="chain" id="PRO_5015094205" description="Cerato-platanin" evidence="1">
    <location>
        <begin position="20"/>
        <end position="244"/>
    </location>
</feature>
<reference evidence="2" key="2">
    <citation type="submission" date="2010-07" db="EMBL/GenBank/DDBJ databases">
        <authorList>
            <consortium name="The Broad Institute Genome Sequencing Platform"/>
            <consortium name="Broad Institute Genome Sequencing Center for Infectious Disease"/>
            <person name="Ma L.-J."/>
            <person name="Dead R."/>
            <person name="Young S."/>
            <person name="Zeng Q."/>
            <person name="Koehrsen M."/>
            <person name="Alvarado L."/>
            <person name="Berlin A."/>
            <person name="Chapman S.B."/>
            <person name="Chen Z."/>
            <person name="Freedman E."/>
            <person name="Gellesch M."/>
            <person name="Goldberg J."/>
            <person name="Griggs A."/>
            <person name="Gujja S."/>
            <person name="Heilman E.R."/>
            <person name="Heiman D."/>
            <person name="Hepburn T."/>
            <person name="Howarth C."/>
            <person name="Jen D."/>
            <person name="Larson L."/>
            <person name="Mehta T."/>
            <person name="Neiman D."/>
            <person name="Pearson M."/>
            <person name="Roberts A."/>
            <person name="Saif S."/>
            <person name="Shea T."/>
            <person name="Shenoy N."/>
            <person name="Sisk P."/>
            <person name="Stolte C."/>
            <person name="Sykes S."/>
            <person name="Walk T."/>
            <person name="White J."/>
            <person name="Yandava C."/>
            <person name="Haas B."/>
            <person name="Nusbaum C."/>
            <person name="Birren B."/>
        </authorList>
    </citation>
    <scope>NUCLEOTIDE SEQUENCE</scope>
    <source>
        <strain evidence="2">R3-111a-1</strain>
    </source>
</reference>
<dbReference type="RefSeq" id="XP_009218445.1">
    <property type="nucleotide sequence ID" value="XM_009220181.1"/>
</dbReference>
<organism evidence="2">
    <name type="scientific">Gaeumannomyces tritici (strain R3-111a-1)</name>
    <name type="common">Wheat and barley take-all root rot fungus</name>
    <name type="synonym">Gaeumannomyces graminis var. tritici</name>
    <dbReference type="NCBI Taxonomy" id="644352"/>
    <lineage>
        <taxon>Eukaryota</taxon>
        <taxon>Fungi</taxon>
        <taxon>Dikarya</taxon>
        <taxon>Ascomycota</taxon>
        <taxon>Pezizomycotina</taxon>
        <taxon>Sordariomycetes</taxon>
        <taxon>Sordariomycetidae</taxon>
        <taxon>Magnaporthales</taxon>
        <taxon>Magnaporthaceae</taxon>
        <taxon>Gaeumannomyces</taxon>
    </lineage>
</organism>
<dbReference type="HOGENOM" id="CLU_083928_0_0_1"/>
<dbReference type="OrthoDB" id="5370830at2759"/>
<accession>J3NMA5</accession>
<dbReference type="eggNOG" id="ENOG502SHQD">
    <property type="taxonomic scope" value="Eukaryota"/>
</dbReference>
<dbReference type="GeneID" id="20342867"/>
<reference evidence="4" key="1">
    <citation type="submission" date="2010-07" db="EMBL/GenBank/DDBJ databases">
        <title>The genome sequence of Gaeumannomyces graminis var. tritici strain R3-111a-1.</title>
        <authorList>
            <consortium name="The Broad Institute Genome Sequencing Platform"/>
            <person name="Ma L.-J."/>
            <person name="Dead R."/>
            <person name="Young S."/>
            <person name="Zeng Q."/>
            <person name="Koehrsen M."/>
            <person name="Alvarado L."/>
            <person name="Berlin A."/>
            <person name="Chapman S.B."/>
            <person name="Chen Z."/>
            <person name="Freedman E."/>
            <person name="Gellesch M."/>
            <person name="Goldberg J."/>
            <person name="Griggs A."/>
            <person name="Gujja S."/>
            <person name="Heilman E.R."/>
            <person name="Heiman D."/>
            <person name="Hepburn T."/>
            <person name="Howarth C."/>
            <person name="Jen D."/>
            <person name="Larson L."/>
            <person name="Mehta T."/>
            <person name="Neiman D."/>
            <person name="Pearson M."/>
            <person name="Roberts A."/>
            <person name="Saif S."/>
            <person name="Shea T."/>
            <person name="Shenoy N."/>
            <person name="Sisk P."/>
            <person name="Stolte C."/>
            <person name="Sykes S."/>
            <person name="Walk T."/>
            <person name="White J."/>
            <person name="Yandava C."/>
            <person name="Haas B."/>
            <person name="Nusbaum C."/>
            <person name="Birren B."/>
        </authorList>
    </citation>
    <scope>NUCLEOTIDE SEQUENCE [LARGE SCALE GENOMIC DNA]</scope>
    <source>
        <strain evidence="4">R3-111a-1</strain>
    </source>
</reference>
<evidence type="ECO:0000313" key="3">
    <source>
        <dbReference type="EnsemblFungi" id="EJT82436"/>
    </source>
</evidence>
<keyword evidence="4" id="KW-1185">Reference proteome</keyword>
<reference evidence="2" key="3">
    <citation type="submission" date="2010-09" db="EMBL/GenBank/DDBJ databases">
        <title>Annotation of Gaeumannomyces graminis var. tritici R3-111a-1.</title>
        <authorList>
            <consortium name="The Broad Institute Genome Sequencing Platform"/>
            <person name="Ma L.-J."/>
            <person name="Dead R."/>
            <person name="Young S.K."/>
            <person name="Zeng Q."/>
            <person name="Gargeya S."/>
            <person name="Fitzgerald M."/>
            <person name="Haas B."/>
            <person name="Abouelleil A."/>
            <person name="Alvarado L."/>
            <person name="Arachchi H.M."/>
            <person name="Berlin A."/>
            <person name="Brown A."/>
            <person name="Chapman S.B."/>
            <person name="Chen Z."/>
            <person name="Dunbar C."/>
            <person name="Freedman E."/>
            <person name="Gearin G."/>
            <person name="Gellesch M."/>
            <person name="Goldberg J."/>
            <person name="Griggs A."/>
            <person name="Gujja S."/>
            <person name="Heiman D."/>
            <person name="Howarth C."/>
            <person name="Larson L."/>
            <person name="Lui A."/>
            <person name="MacDonald P.J.P."/>
            <person name="Mehta T."/>
            <person name="Montmayeur A."/>
            <person name="Murphy C."/>
            <person name="Neiman D."/>
            <person name="Pearson M."/>
            <person name="Priest M."/>
            <person name="Roberts A."/>
            <person name="Saif S."/>
            <person name="Shea T."/>
            <person name="Shenoy N."/>
            <person name="Sisk P."/>
            <person name="Stolte C."/>
            <person name="Sykes S."/>
            <person name="Yandava C."/>
            <person name="Wortman J."/>
            <person name="Nusbaum C."/>
            <person name="Birren B."/>
        </authorList>
    </citation>
    <scope>NUCLEOTIDE SEQUENCE</scope>
    <source>
        <strain evidence="2">R3-111a-1</strain>
    </source>
</reference>
<gene>
    <name evidence="3" type="primary">20342867</name>
    <name evidence="2" type="ORF">GGTG_02409</name>
</gene>
<sequence length="244" mass="25854">MKTASIVAAICGCITMAAAKSISMTPHQQYSSSVGVLGCKIDTNRAAFWPIPVDCNNICVKVTHKGRHVTLLRIDVSRGAYDISYDAWNYLTTGFSAKDAGKASYGGAVAAEYEDVHGSDPECRKLMHTAGNKLALSASNSQNFITSCAPGTFVRDNMIQLNIKDAQCQWGKDEVCKLTDADRAAGLNQPACPSVLGNQDKMKPCLVKDIKYGTGKHVCADGSDVVGTPQVPAPAAAAPPPTMR</sequence>
<name>J3NMA5_GAET3</name>
<evidence type="ECO:0008006" key="5">
    <source>
        <dbReference type="Google" id="ProtNLM"/>
    </source>
</evidence>
<evidence type="ECO:0000256" key="1">
    <source>
        <dbReference type="SAM" id="SignalP"/>
    </source>
</evidence>
<dbReference type="STRING" id="644352.J3NMA5"/>
<dbReference type="EMBL" id="GL385395">
    <property type="protein sequence ID" value="EJT82436.1"/>
    <property type="molecule type" value="Genomic_DNA"/>
</dbReference>